<gene>
    <name evidence="3" type="ORF">GTQ45_04195</name>
</gene>
<dbReference type="OrthoDB" id="7990385at2"/>
<dbReference type="AlphaFoldDB" id="A0A845Q921"/>
<feature type="domain" description="TadE-like" evidence="2">
    <location>
        <begin position="24"/>
        <end position="66"/>
    </location>
</feature>
<comment type="caution">
    <text evidence="3">The sequence shown here is derived from an EMBL/GenBank/DDBJ whole genome shotgun (WGS) entry which is preliminary data.</text>
</comment>
<evidence type="ECO:0000313" key="4">
    <source>
        <dbReference type="Proteomes" id="UP000470384"/>
    </source>
</evidence>
<dbReference type="Pfam" id="PF07811">
    <property type="entry name" value="TadE"/>
    <property type="match status" value="1"/>
</dbReference>
<sequence length="190" mass="20819">MKRADHVTSPVGLLLRRFRRDARGVTAIEFAMLALPFFSILFATIETLAVFYASVSLETAAADVGRLVRTGQAQTQGLTREQIRNRVCGIIFMGCDDRLQIDVRQFNNFQNVSFNNPLNGDGDLRTDLLFQPGNPGDIVLVRLFYAWDISTPLIGAALSNMSGDKHLVVASVAFRNEPYNNPAAQQGGGG</sequence>
<protein>
    <submittedName>
        <fullName evidence="3">Pilus assembly protein</fullName>
    </submittedName>
</protein>
<keyword evidence="1" id="KW-0472">Membrane</keyword>
<organism evidence="3 4">
    <name type="scientific">Pyruvatibacter mobilis</name>
    <dbReference type="NCBI Taxonomy" id="1712261"/>
    <lineage>
        <taxon>Bacteria</taxon>
        <taxon>Pseudomonadati</taxon>
        <taxon>Pseudomonadota</taxon>
        <taxon>Alphaproteobacteria</taxon>
        <taxon>Hyphomicrobiales</taxon>
        <taxon>Parvibaculaceae</taxon>
        <taxon>Pyruvatibacter</taxon>
    </lineage>
</organism>
<keyword evidence="4" id="KW-1185">Reference proteome</keyword>
<dbReference type="EMBL" id="WXYQ01000004">
    <property type="protein sequence ID" value="NBG94927.1"/>
    <property type="molecule type" value="Genomic_DNA"/>
</dbReference>
<keyword evidence="1" id="KW-0812">Transmembrane</keyword>
<keyword evidence="1" id="KW-1133">Transmembrane helix</keyword>
<accession>A0A845Q921</accession>
<name>A0A845Q921_9HYPH</name>
<evidence type="ECO:0000259" key="2">
    <source>
        <dbReference type="Pfam" id="PF07811"/>
    </source>
</evidence>
<dbReference type="Proteomes" id="UP000470384">
    <property type="component" value="Unassembled WGS sequence"/>
</dbReference>
<feature type="transmembrane region" description="Helical" evidence="1">
    <location>
        <begin position="25"/>
        <end position="45"/>
    </location>
</feature>
<reference evidence="3 4" key="1">
    <citation type="journal article" date="2016" name="Int. J. Syst. Evol. Microbiol.">
        <title>Pyruvatibacter mobilis gen. nov., sp. nov., a marine bacterium from the culture broth of Picochlorum sp. 122.</title>
        <authorList>
            <person name="Wang G."/>
            <person name="Tang M."/>
            <person name="Wu H."/>
            <person name="Dai S."/>
            <person name="Li T."/>
            <person name="Chen C."/>
            <person name="He H."/>
            <person name="Fan J."/>
            <person name="Xiang W."/>
            <person name="Li X."/>
        </authorList>
    </citation>
    <scope>NUCLEOTIDE SEQUENCE [LARGE SCALE GENOMIC DNA]</scope>
    <source>
        <strain evidence="3 4">GYP-11</strain>
    </source>
</reference>
<dbReference type="InterPro" id="IPR012495">
    <property type="entry name" value="TadE-like_dom"/>
</dbReference>
<dbReference type="GeneID" id="300655839"/>
<dbReference type="RefSeq" id="WP_027838409.1">
    <property type="nucleotide sequence ID" value="NZ_BMHN01000001.1"/>
</dbReference>
<evidence type="ECO:0000313" key="3">
    <source>
        <dbReference type="EMBL" id="NBG94927.1"/>
    </source>
</evidence>
<proteinExistence type="predicted"/>
<evidence type="ECO:0000256" key="1">
    <source>
        <dbReference type="SAM" id="Phobius"/>
    </source>
</evidence>